<evidence type="ECO:0000256" key="2">
    <source>
        <dbReference type="SAM" id="MobiDB-lite"/>
    </source>
</evidence>
<dbReference type="Pfam" id="PF13374">
    <property type="entry name" value="TPR_10"/>
    <property type="match status" value="2"/>
</dbReference>
<dbReference type="EMBL" id="JAKOGI010002323">
    <property type="protein sequence ID" value="KAJ8422254.1"/>
    <property type="molecule type" value="Genomic_DNA"/>
</dbReference>
<dbReference type="SUPFAM" id="SSF48452">
    <property type="entry name" value="TPR-like"/>
    <property type="match status" value="1"/>
</dbReference>
<dbReference type="SMART" id="SM00028">
    <property type="entry name" value="TPR"/>
    <property type="match status" value="9"/>
</dbReference>
<dbReference type="Gene3D" id="1.25.40.10">
    <property type="entry name" value="Tetratricopeptide repeat domain"/>
    <property type="match status" value="3"/>
</dbReference>
<dbReference type="AlphaFoldDB" id="A0A9Q1JH19"/>
<reference evidence="3" key="1">
    <citation type="submission" date="2022-04" db="EMBL/GenBank/DDBJ databases">
        <title>Carnegiea gigantea Genome sequencing and assembly v2.</title>
        <authorList>
            <person name="Copetti D."/>
            <person name="Sanderson M.J."/>
            <person name="Burquez A."/>
            <person name="Wojciechowski M.F."/>
        </authorList>
    </citation>
    <scope>NUCLEOTIDE SEQUENCE</scope>
    <source>
        <strain evidence="3">SGP5-SGP5p</strain>
        <tissue evidence="3">Aerial part</tissue>
    </source>
</reference>
<name>A0A9Q1JH19_9CARY</name>
<dbReference type="Pfam" id="PF13424">
    <property type="entry name" value="TPR_12"/>
    <property type="match status" value="1"/>
</dbReference>
<keyword evidence="4" id="KW-1185">Reference proteome</keyword>
<dbReference type="Pfam" id="PF13181">
    <property type="entry name" value="TPR_8"/>
    <property type="match status" value="1"/>
</dbReference>
<comment type="caution">
    <text evidence="3">The sequence shown here is derived from an EMBL/GenBank/DDBJ whole genome shotgun (WGS) entry which is preliminary data.</text>
</comment>
<accession>A0A9Q1JH19</accession>
<dbReference type="OrthoDB" id="1667894at2759"/>
<dbReference type="PROSITE" id="PS50005">
    <property type="entry name" value="TPR"/>
    <property type="match status" value="1"/>
</dbReference>
<evidence type="ECO:0000256" key="1">
    <source>
        <dbReference type="PROSITE-ProRule" id="PRU00339"/>
    </source>
</evidence>
<evidence type="ECO:0008006" key="5">
    <source>
        <dbReference type="Google" id="ProtNLM"/>
    </source>
</evidence>
<feature type="repeat" description="TPR" evidence="1">
    <location>
        <begin position="418"/>
        <end position="451"/>
    </location>
</feature>
<gene>
    <name evidence="3" type="ORF">Cgig2_011527</name>
</gene>
<dbReference type="SUPFAM" id="SSF81901">
    <property type="entry name" value="HCP-like"/>
    <property type="match status" value="1"/>
</dbReference>
<feature type="compositionally biased region" description="Low complexity" evidence="2">
    <location>
        <begin position="30"/>
        <end position="50"/>
    </location>
</feature>
<dbReference type="Proteomes" id="UP001153076">
    <property type="component" value="Unassembled WGS sequence"/>
</dbReference>
<feature type="region of interest" description="Disordered" evidence="2">
    <location>
        <begin position="29"/>
        <end position="51"/>
    </location>
</feature>
<dbReference type="PANTHER" id="PTHR46284">
    <property type="entry name" value="PROTEIN KINESIN LIGHT CHAIN-RELATED 3"/>
    <property type="match status" value="1"/>
</dbReference>
<evidence type="ECO:0000313" key="3">
    <source>
        <dbReference type="EMBL" id="KAJ8422254.1"/>
    </source>
</evidence>
<proteinExistence type="predicted"/>
<sequence length="710" mass="78973">MPVAKIIGGINRSSSLTGTISYFKRSIKQSTSPTSPLSLESVSSGSTSSNDDVDNSVEFFCQNKSLESHGDIKERNKFKSFNDNSILGCGLLHMKEAIIDSKDNVKEVVPLKQRKTVDMKMISGKNKAGMNRKETPSKMMVVVRIKVEGKTHNLSKISQKPPVGKRNLFKKSISSLSGCSPYMGRNSKYQKIVKFEDNGKGATNPDLGPYLLKKARDLISCGDNEKAFELAFRAKKSFEICASNNSNLDYVMCLHVLASMYCCSGQHEEAIALLERSIEIPDIRLSQNHALAKFVSCMRLGDIYAMLGHIEKSLLLYNTGLEVQRAILGEKDSRFGETCRYVAEAYVQAFQFDEAEKLCQLALDIHKANDCPPSIEEAADRRLMGLICESKGKHKNALEHFIIARETICCNGKKVDLSALDCSIGDAYLALAQYEEAILSYNKALDTLKLSKGENHPAMASVFIHLAELHYKVGKFGECKSYCEKALQIYNEPCNGSNIDDIANGLVDLATIYESLNELAHALCLLQKALEMFRDQPDRHCTIAGVEAQMGVIYYMLENFVDSYNSLKRSISKFQASGATKSSLYGITLNQLGLTCIKLHWVSEAVGHFEEARSILEKEYGLCHPDTLEACSNLATAFDDLGRWDDAIGLLEFVVGVREEMLGTADPIVDDEKRRLGRLLRETGRARRRNFRSLETLLDKNSHISNAIIV</sequence>
<keyword evidence="1" id="KW-0802">TPR repeat</keyword>
<dbReference type="InterPro" id="IPR019734">
    <property type="entry name" value="TPR_rpt"/>
</dbReference>
<dbReference type="InterPro" id="IPR011990">
    <property type="entry name" value="TPR-like_helical_dom_sf"/>
</dbReference>
<evidence type="ECO:0000313" key="4">
    <source>
        <dbReference type="Proteomes" id="UP001153076"/>
    </source>
</evidence>
<organism evidence="3 4">
    <name type="scientific">Carnegiea gigantea</name>
    <dbReference type="NCBI Taxonomy" id="171969"/>
    <lineage>
        <taxon>Eukaryota</taxon>
        <taxon>Viridiplantae</taxon>
        <taxon>Streptophyta</taxon>
        <taxon>Embryophyta</taxon>
        <taxon>Tracheophyta</taxon>
        <taxon>Spermatophyta</taxon>
        <taxon>Magnoliopsida</taxon>
        <taxon>eudicotyledons</taxon>
        <taxon>Gunneridae</taxon>
        <taxon>Pentapetalae</taxon>
        <taxon>Caryophyllales</taxon>
        <taxon>Cactineae</taxon>
        <taxon>Cactaceae</taxon>
        <taxon>Cactoideae</taxon>
        <taxon>Echinocereeae</taxon>
        <taxon>Carnegiea</taxon>
    </lineage>
</organism>
<protein>
    <recommendedName>
        <fullName evidence="5">Kinesin light chain</fullName>
    </recommendedName>
</protein>
<dbReference type="PANTHER" id="PTHR46284:SF1">
    <property type="entry name" value="PROTEIN KINESIN LIGHT CHAIN-RELATED 2"/>
    <property type="match status" value="1"/>
</dbReference>